<dbReference type="GO" id="GO:0008932">
    <property type="term" value="F:lytic endotransglycosylase activity"/>
    <property type="evidence" value="ECO:0007669"/>
    <property type="project" value="TreeGrafter"/>
</dbReference>
<dbReference type="AlphaFoldDB" id="A0A916YFC8"/>
<evidence type="ECO:0000313" key="3">
    <source>
        <dbReference type="EMBL" id="GGD42331.1"/>
    </source>
</evidence>
<evidence type="ECO:0000259" key="2">
    <source>
        <dbReference type="PROSITE" id="PS51782"/>
    </source>
</evidence>
<evidence type="ECO:0000313" key="4">
    <source>
        <dbReference type="Proteomes" id="UP000633205"/>
    </source>
</evidence>
<accession>A0A916YFC8</accession>
<organism evidence="3 4">
    <name type="scientific">Microbacterium faecale</name>
    <dbReference type="NCBI Taxonomy" id="1804630"/>
    <lineage>
        <taxon>Bacteria</taxon>
        <taxon>Bacillati</taxon>
        <taxon>Actinomycetota</taxon>
        <taxon>Actinomycetes</taxon>
        <taxon>Micrococcales</taxon>
        <taxon>Microbacteriaceae</taxon>
        <taxon>Microbacterium</taxon>
    </lineage>
</organism>
<proteinExistence type="predicted"/>
<dbReference type="InterPro" id="IPR018392">
    <property type="entry name" value="LysM"/>
</dbReference>
<sequence>MARERRVLTAGSVAVTGAVALVLGGAPAVAAESESIPPFRSLPSSPPERAGTDAPDVGHAGGATATYTVQSGDTITGIAIRHGLRTVDVLTWNDLSWSSIIHPGDVLTLGAPGSGGGDSGGGDSGGGSPAAPDEDADTYTVQAGDTLWGIAADHDLSLAKLLDLNGIDEGAIIYPGEELVVAEADGGESSDPPSIYDSPEYDLQASLNAPQAENVALIASVGRGLGVSEHGIAIAIATAMVESGLRNLDWGDRDSVGLFQQRPSTGWGDRTELMDRGVATTRFFHGAPDGATRGLLDIGGWESMNFGDAAQAVQISAYPDRYDRWRVAAWGWLAQHG</sequence>
<dbReference type="PROSITE" id="PS51782">
    <property type="entry name" value="LYSM"/>
    <property type="match status" value="2"/>
</dbReference>
<reference evidence="3" key="1">
    <citation type="journal article" date="2014" name="Int. J. Syst. Evol. Microbiol.">
        <title>Complete genome sequence of Corynebacterium casei LMG S-19264T (=DSM 44701T), isolated from a smear-ripened cheese.</title>
        <authorList>
            <consortium name="US DOE Joint Genome Institute (JGI-PGF)"/>
            <person name="Walter F."/>
            <person name="Albersmeier A."/>
            <person name="Kalinowski J."/>
            <person name="Ruckert C."/>
        </authorList>
    </citation>
    <scope>NUCLEOTIDE SEQUENCE</scope>
    <source>
        <strain evidence="3">CGMCC 1.15152</strain>
    </source>
</reference>
<feature type="domain" description="LysM" evidence="2">
    <location>
        <begin position="65"/>
        <end position="109"/>
    </location>
</feature>
<dbReference type="PROSITE" id="PS51318">
    <property type="entry name" value="TAT"/>
    <property type="match status" value="1"/>
</dbReference>
<dbReference type="SMART" id="SM00257">
    <property type="entry name" value="LysM"/>
    <property type="match status" value="2"/>
</dbReference>
<dbReference type="InterPro" id="IPR006311">
    <property type="entry name" value="TAT_signal"/>
</dbReference>
<dbReference type="SUPFAM" id="SSF54106">
    <property type="entry name" value="LysM domain"/>
    <property type="match status" value="2"/>
</dbReference>
<reference evidence="3" key="2">
    <citation type="submission" date="2020-09" db="EMBL/GenBank/DDBJ databases">
        <authorList>
            <person name="Sun Q."/>
            <person name="Zhou Y."/>
        </authorList>
    </citation>
    <scope>NUCLEOTIDE SEQUENCE</scope>
    <source>
        <strain evidence="3">CGMCC 1.15152</strain>
    </source>
</reference>
<feature type="region of interest" description="Disordered" evidence="1">
    <location>
        <begin position="111"/>
        <end position="136"/>
    </location>
</feature>
<protein>
    <recommendedName>
        <fullName evidence="2">LysM domain-containing protein</fullName>
    </recommendedName>
</protein>
<evidence type="ECO:0000256" key="1">
    <source>
        <dbReference type="SAM" id="MobiDB-lite"/>
    </source>
</evidence>
<feature type="compositionally biased region" description="Gly residues" evidence="1">
    <location>
        <begin position="112"/>
        <end position="128"/>
    </location>
</feature>
<dbReference type="InterPro" id="IPR036779">
    <property type="entry name" value="LysM_dom_sf"/>
</dbReference>
<dbReference type="CDD" id="cd00118">
    <property type="entry name" value="LysM"/>
    <property type="match status" value="2"/>
</dbReference>
<dbReference type="Gene3D" id="3.10.350.10">
    <property type="entry name" value="LysM domain"/>
    <property type="match status" value="2"/>
</dbReference>
<dbReference type="PANTHER" id="PTHR33734:SF22">
    <property type="entry name" value="MEMBRANE-BOUND LYTIC MUREIN TRANSGLYCOSYLASE D"/>
    <property type="match status" value="1"/>
</dbReference>
<keyword evidence="4" id="KW-1185">Reference proteome</keyword>
<gene>
    <name evidence="3" type="ORF">GCM10010915_24300</name>
</gene>
<comment type="caution">
    <text evidence="3">The sequence shown here is derived from an EMBL/GenBank/DDBJ whole genome shotgun (WGS) entry which is preliminary data.</text>
</comment>
<feature type="region of interest" description="Disordered" evidence="1">
    <location>
        <begin position="32"/>
        <end position="62"/>
    </location>
</feature>
<dbReference type="Pfam" id="PF01476">
    <property type="entry name" value="LysM"/>
    <property type="match status" value="2"/>
</dbReference>
<dbReference type="EMBL" id="BMHO01000001">
    <property type="protein sequence ID" value="GGD42331.1"/>
    <property type="molecule type" value="Genomic_DNA"/>
</dbReference>
<dbReference type="Proteomes" id="UP000633205">
    <property type="component" value="Unassembled WGS sequence"/>
</dbReference>
<dbReference type="PANTHER" id="PTHR33734">
    <property type="entry name" value="LYSM DOMAIN-CONTAINING GPI-ANCHORED PROTEIN 2"/>
    <property type="match status" value="1"/>
</dbReference>
<name>A0A916YFC8_9MICO</name>
<feature type="domain" description="LysM" evidence="2">
    <location>
        <begin position="137"/>
        <end position="181"/>
    </location>
</feature>
<dbReference type="RefSeq" id="WP_188712467.1">
    <property type="nucleotide sequence ID" value="NZ_BMHO01000001.1"/>
</dbReference>